<dbReference type="EMBL" id="GBRH01187247">
    <property type="protein sequence ID" value="JAE10649.1"/>
    <property type="molecule type" value="Transcribed_RNA"/>
</dbReference>
<evidence type="ECO:0000313" key="1">
    <source>
        <dbReference type="EMBL" id="JAE10649.1"/>
    </source>
</evidence>
<reference evidence="1" key="1">
    <citation type="submission" date="2014-09" db="EMBL/GenBank/DDBJ databases">
        <authorList>
            <person name="Magalhaes I.L.F."/>
            <person name="Oliveira U."/>
            <person name="Santos F.R."/>
            <person name="Vidigal T.H.D.A."/>
            <person name="Brescovit A.D."/>
            <person name="Santos A.J."/>
        </authorList>
    </citation>
    <scope>NUCLEOTIDE SEQUENCE</scope>
    <source>
        <tissue evidence="1">Shoot tissue taken approximately 20 cm above the soil surface</tissue>
    </source>
</reference>
<reference evidence="1" key="2">
    <citation type="journal article" date="2015" name="Data Brief">
        <title>Shoot transcriptome of the giant reed, Arundo donax.</title>
        <authorList>
            <person name="Barrero R.A."/>
            <person name="Guerrero F.D."/>
            <person name="Moolhuijzen P."/>
            <person name="Goolsby J.A."/>
            <person name="Tidwell J."/>
            <person name="Bellgard S.E."/>
            <person name="Bellgard M.I."/>
        </authorList>
    </citation>
    <scope>NUCLEOTIDE SEQUENCE</scope>
    <source>
        <tissue evidence="1">Shoot tissue taken approximately 20 cm above the soil surface</tissue>
    </source>
</reference>
<sequence length="33" mass="3745">MLGIDLNRARKLATYNYQVGTKIDRLCLSSSFP</sequence>
<name>A0A0A9FHG7_ARUDO</name>
<dbReference type="AlphaFoldDB" id="A0A0A9FHG7"/>
<organism evidence="1">
    <name type="scientific">Arundo donax</name>
    <name type="common">Giant reed</name>
    <name type="synonym">Donax arundinaceus</name>
    <dbReference type="NCBI Taxonomy" id="35708"/>
    <lineage>
        <taxon>Eukaryota</taxon>
        <taxon>Viridiplantae</taxon>
        <taxon>Streptophyta</taxon>
        <taxon>Embryophyta</taxon>
        <taxon>Tracheophyta</taxon>
        <taxon>Spermatophyta</taxon>
        <taxon>Magnoliopsida</taxon>
        <taxon>Liliopsida</taxon>
        <taxon>Poales</taxon>
        <taxon>Poaceae</taxon>
        <taxon>PACMAD clade</taxon>
        <taxon>Arundinoideae</taxon>
        <taxon>Arundineae</taxon>
        <taxon>Arundo</taxon>
    </lineage>
</organism>
<protein>
    <submittedName>
        <fullName evidence="1">Uncharacterized protein</fullName>
    </submittedName>
</protein>
<accession>A0A0A9FHG7</accession>
<proteinExistence type="predicted"/>